<comment type="caution">
    <text evidence="1">The sequence shown here is derived from an EMBL/GenBank/DDBJ whole genome shotgun (WGS) entry which is preliminary data.</text>
</comment>
<name>A0ACC0ARG6_CATRO</name>
<gene>
    <name evidence="1" type="ORF">M9H77_22798</name>
</gene>
<dbReference type="EMBL" id="CM044705">
    <property type="protein sequence ID" value="KAI5663475.1"/>
    <property type="molecule type" value="Genomic_DNA"/>
</dbReference>
<reference evidence="2" key="1">
    <citation type="journal article" date="2023" name="Nat. Plants">
        <title>Single-cell RNA sequencing provides a high-resolution roadmap for understanding the multicellular compartmentation of specialized metabolism.</title>
        <authorList>
            <person name="Sun S."/>
            <person name="Shen X."/>
            <person name="Li Y."/>
            <person name="Li Y."/>
            <person name="Wang S."/>
            <person name="Li R."/>
            <person name="Zhang H."/>
            <person name="Shen G."/>
            <person name="Guo B."/>
            <person name="Wei J."/>
            <person name="Xu J."/>
            <person name="St-Pierre B."/>
            <person name="Chen S."/>
            <person name="Sun C."/>
        </authorList>
    </citation>
    <scope>NUCLEOTIDE SEQUENCE [LARGE SCALE GENOMIC DNA]</scope>
</reference>
<sequence length="168" mass="19760">MRAPPIKTWSLMKQALRNRFGVGNHEGQRKGQTEEKFMESSTGEKSTKVDEPSQAQDLLDRKVIHQEKDTCNLVKEEYSYTMNSLSPQQLYEEKRKIEEKERVENAIRKKSISEDKRIEEQDVIEEKSREEKVKSVVSTKESEGKRKESECLIENHEFKRRTSGRKAR</sequence>
<organism evidence="1 2">
    <name type="scientific">Catharanthus roseus</name>
    <name type="common">Madagascar periwinkle</name>
    <name type="synonym">Vinca rosea</name>
    <dbReference type="NCBI Taxonomy" id="4058"/>
    <lineage>
        <taxon>Eukaryota</taxon>
        <taxon>Viridiplantae</taxon>
        <taxon>Streptophyta</taxon>
        <taxon>Embryophyta</taxon>
        <taxon>Tracheophyta</taxon>
        <taxon>Spermatophyta</taxon>
        <taxon>Magnoliopsida</taxon>
        <taxon>eudicotyledons</taxon>
        <taxon>Gunneridae</taxon>
        <taxon>Pentapetalae</taxon>
        <taxon>asterids</taxon>
        <taxon>lamiids</taxon>
        <taxon>Gentianales</taxon>
        <taxon>Apocynaceae</taxon>
        <taxon>Rauvolfioideae</taxon>
        <taxon>Vinceae</taxon>
        <taxon>Catharanthinae</taxon>
        <taxon>Catharanthus</taxon>
    </lineage>
</organism>
<dbReference type="Proteomes" id="UP001060085">
    <property type="component" value="Linkage Group LG05"/>
</dbReference>
<evidence type="ECO:0000313" key="2">
    <source>
        <dbReference type="Proteomes" id="UP001060085"/>
    </source>
</evidence>
<accession>A0ACC0ARG6</accession>
<evidence type="ECO:0000313" key="1">
    <source>
        <dbReference type="EMBL" id="KAI5663475.1"/>
    </source>
</evidence>
<protein>
    <submittedName>
        <fullName evidence="1">Uncharacterized protein</fullName>
    </submittedName>
</protein>
<proteinExistence type="predicted"/>
<keyword evidence="2" id="KW-1185">Reference proteome</keyword>